<dbReference type="PANTHER" id="PTHR43392">
    <property type="entry name" value="AAA-TYPE ATPASE FAMILY PROTEIN / ANKYRIN REPEAT FAMILY PROTEIN"/>
    <property type="match status" value="1"/>
</dbReference>
<dbReference type="SUPFAM" id="SSF48403">
    <property type="entry name" value="Ankyrin repeat"/>
    <property type="match status" value="1"/>
</dbReference>
<evidence type="ECO:0000259" key="6">
    <source>
        <dbReference type="SMART" id="SM00382"/>
    </source>
</evidence>
<dbReference type="SMART" id="SM00248">
    <property type="entry name" value="ANK"/>
    <property type="match status" value="4"/>
</dbReference>
<dbReference type="InterPro" id="IPR003959">
    <property type="entry name" value="ATPase_AAA_core"/>
</dbReference>
<evidence type="ECO:0000256" key="1">
    <source>
        <dbReference type="ARBA" id="ARBA00010378"/>
    </source>
</evidence>
<dbReference type="InterPro" id="IPR002110">
    <property type="entry name" value="Ankyrin_rpt"/>
</dbReference>
<name>A0A833VMT2_9POAL</name>
<dbReference type="InterPro" id="IPR050773">
    <property type="entry name" value="CbxX/CfxQ_RuBisCO_ESX"/>
</dbReference>
<dbReference type="PRINTS" id="PR00819">
    <property type="entry name" value="CBXCFQXSUPER"/>
</dbReference>
<evidence type="ECO:0000256" key="2">
    <source>
        <dbReference type="ARBA" id="ARBA00022741"/>
    </source>
</evidence>
<feature type="domain" description="AAA+ ATPase" evidence="6">
    <location>
        <begin position="266"/>
        <end position="403"/>
    </location>
</feature>
<dbReference type="SUPFAM" id="SSF52540">
    <property type="entry name" value="P-loop containing nucleoside triphosphate hydrolases"/>
    <property type="match status" value="1"/>
</dbReference>
<evidence type="ECO:0000313" key="8">
    <source>
        <dbReference type="Proteomes" id="UP000623129"/>
    </source>
</evidence>
<dbReference type="GO" id="GO:0016887">
    <property type="term" value="F:ATP hydrolysis activity"/>
    <property type="evidence" value="ECO:0007669"/>
    <property type="project" value="InterPro"/>
</dbReference>
<keyword evidence="3" id="KW-0067">ATP-binding</keyword>
<dbReference type="AlphaFoldDB" id="A0A833VMT2"/>
<dbReference type="InterPro" id="IPR036770">
    <property type="entry name" value="Ankyrin_rpt-contain_sf"/>
</dbReference>
<dbReference type="OrthoDB" id="2423195at2759"/>
<feature type="repeat" description="ANK" evidence="4">
    <location>
        <begin position="72"/>
        <end position="94"/>
    </location>
</feature>
<feature type="signal peptide" evidence="5">
    <location>
        <begin position="1"/>
        <end position="18"/>
    </location>
</feature>
<reference evidence="7" key="1">
    <citation type="submission" date="2020-01" db="EMBL/GenBank/DDBJ databases">
        <title>Genome sequence of Kobresia littledalei, the first chromosome-level genome in the family Cyperaceae.</title>
        <authorList>
            <person name="Qu G."/>
        </authorList>
    </citation>
    <scope>NUCLEOTIDE SEQUENCE</scope>
    <source>
        <strain evidence="7">C.B.Clarke</strain>
        <tissue evidence="7">Leaf</tissue>
    </source>
</reference>
<dbReference type="FunFam" id="3.40.50.300:FF:000216">
    <property type="entry name" value="Type VII secretion ATPase EccA"/>
    <property type="match status" value="1"/>
</dbReference>
<sequence>MLLVLLSQFLILFRSVFCRMPGSQNGRSSSSNEMRPIKTETIHSCARNGYLHGLQRMLQENPSLLNARDSVMRETPLHVASAKNDVDVLKFLLDWTGPEMAELEGRNTYGETPLHVAIKNSSCESAKLLLQHGAALEAKADNGMTPLHLAVWHAIPSGDCTTVSMLLSHNAECSIKDNEGKTPIDHLLAGPTYERLRNLLNQHQLMQRKRKTLESCQEAEAMAEFDKSISHVIGLKKMKLQMRKWTRGMLLDEKRRAMGLDIEERKVPHMAFLGNPGTGKTMVAHILGKLLHHVGILPTDRVTVVQRTDLVGEFVGHTGPKTRRKIKEAEGGILFVDEAYRLIPMQKTDDKDYGIEALEEIMSVMDEGKVVVIFAGYREPMKRVIDANEGFRRRVEKFFYFDDFTPLELAEILHLKIHCLKGYKLHQRCTIHALAWLIEKETTDKLRKEWNGGLIIPWLKNARDNLDERLDFDVEDAEVMVTITLGDLEKGLHQISEESPDEVWRV</sequence>
<accession>A0A833VMT2</accession>
<dbReference type="Proteomes" id="UP000623129">
    <property type="component" value="Unassembled WGS sequence"/>
</dbReference>
<dbReference type="Gene3D" id="3.40.50.300">
    <property type="entry name" value="P-loop containing nucleotide triphosphate hydrolases"/>
    <property type="match status" value="1"/>
</dbReference>
<gene>
    <name evidence="7" type="ORF">FCM35_KLT01036</name>
</gene>
<organism evidence="7 8">
    <name type="scientific">Carex littledalei</name>
    <dbReference type="NCBI Taxonomy" id="544730"/>
    <lineage>
        <taxon>Eukaryota</taxon>
        <taxon>Viridiplantae</taxon>
        <taxon>Streptophyta</taxon>
        <taxon>Embryophyta</taxon>
        <taxon>Tracheophyta</taxon>
        <taxon>Spermatophyta</taxon>
        <taxon>Magnoliopsida</taxon>
        <taxon>Liliopsida</taxon>
        <taxon>Poales</taxon>
        <taxon>Cyperaceae</taxon>
        <taxon>Cyperoideae</taxon>
        <taxon>Cariceae</taxon>
        <taxon>Carex</taxon>
        <taxon>Carex subgen. Euthyceras</taxon>
    </lineage>
</organism>
<keyword evidence="2" id="KW-0547">Nucleotide-binding</keyword>
<dbReference type="Pfam" id="PF12796">
    <property type="entry name" value="Ank_2"/>
    <property type="match status" value="1"/>
</dbReference>
<dbReference type="PROSITE" id="PS50297">
    <property type="entry name" value="ANK_REP_REGION"/>
    <property type="match status" value="3"/>
</dbReference>
<comment type="similarity">
    <text evidence="1">Belongs to the CbxX/CfxQ family.</text>
</comment>
<dbReference type="PROSITE" id="PS50088">
    <property type="entry name" value="ANK_REPEAT"/>
    <property type="match status" value="3"/>
</dbReference>
<dbReference type="Pfam" id="PF00023">
    <property type="entry name" value="Ank"/>
    <property type="match status" value="1"/>
</dbReference>
<feature type="repeat" description="ANK" evidence="4">
    <location>
        <begin position="109"/>
        <end position="141"/>
    </location>
</feature>
<evidence type="ECO:0000256" key="3">
    <source>
        <dbReference type="ARBA" id="ARBA00022840"/>
    </source>
</evidence>
<dbReference type="Pfam" id="PF00004">
    <property type="entry name" value="AAA"/>
    <property type="match status" value="1"/>
</dbReference>
<evidence type="ECO:0000313" key="7">
    <source>
        <dbReference type="EMBL" id="KAF3333345.1"/>
    </source>
</evidence>
<dbReference type="CDD" id="cd00009">
    <property type="entry name" value="AAA"/>
    <property type="match status" value="1"/>
</dbReference>
<evidence type="ECO:0000256" key="5">
    <source>
        <dbReference type="SAM" id="SignalP"/>
    </source>
</evidence>
<proteinExistence type="inferred from homology"/>
<dbReference type="InterPro" id="IPR000641">
    <property type="entry name" value="CbxX/CfxQ"/>
</dbReference>
<comment type="caution">
    <text evidence="7">The sequence shown here is derived from an EMBL/GenBank/DDBJ whole genome shotgun (WGS) entry which is preliminary data.</text>
</comment>
<keyword evidence="4" id="KW-0040">ANK repeat</keyword>
<dbReference type="PANTHER" id="PTHR43392:SF2">
    <property type="entry name" value="AAA-TYPE ATPASE FAMILY PROTEIN _ ANKYRIN REPEAT FAMILY PROTEIN"/>
    <property type="match status" value="1"/>
</dbReference>
<dbReference type="Gene3D" id="1.25.40.20">
    <property type="entry name" value="Ankyrin repeat-containing domain"/>
    <property type="match status" value="1"/>
</dbReference>
<dbReference type="EMBL" id="SWLB01000010">
    <property type="protein sequence ID" value="KAF3333345.1"/>
    <property type="molecule type" value="Genomic_DNA"/>
</dbReference>
<evidence type="ECO:0000256" key="4">
    <source>
        <dbReference type="PROSITE-ProRule" id="PRU00023"/>
    </source>
</evidence>
<protein>
    <submittedName>
        <fullName evidence="7">Caseinolytic peptidase B protein</fullName>
    </submittedName>
</protein>
<keyword evidence="8" id="KW-1185">Reference proteome</keyword>
<keyword evidence="5" id="KW-0732">Signal</keyword>
<dbReference type="SMART" id="SM00382">
    <property type="entry name" value="AAA"/>
    <property type="match status" value="1"/>
</dbReference>
<feature type="repeat" description="ANK" evidence="4">
    <location>
        <begin position="142"/>
        <end position="178"/>
    </location>
</feature>
<dbReference type="InterPro" id="IPR003593">
    <property type="entry name" value="AAA+_ATPase"/>
</dbReference>
<dbReference type="InterPro" id="IPR027417">
    <property type="entry name" value="P-loop_NTPase"/>
</dbReference>
<feature type="chain" id="PRO_5032406298" evidence="5">
    <location>
        <begin position="19"/>
        <end position="506"/>
    </location>
</feature>
<dbReference type="GO" id="GO:0005524">
    <property type="term" value="F:ATP binding"/>
    <property type="evidence" value="ECO:0007669"/>
    <property type="project" value="UniProtKB-KW"/>
</dbReference>